<reference evidence="11" key="1">
    <citation type="journal article" date="2019" name="Int. J. Syst. Evol. Microbiol.">
        <title>The Global Catalogue of Microorganisms (GCM) 10K type strain sequencing project: providing services to taxonomists for standard genome sequencing and annotation.</title>
        <authorList>
            <consortium name="The Broad Institute Genomics Platform"/>
            <consortium name="The Broad Institute Genome Sequencing Center for Infectious Disease"/>
            <person name="Wu L."/>
            <person name="Ma J."/>
        </authorList>
    </citation>
    <scope>NUCLEOTIDE SEQUENCE [LARGE SCALE GENOMIC DNA]</scope>
    <source>
        <strain evidence="11">JCM 17460</strain>
    </source>
</reference>
<keyword evidence="4 7" id="KW-1133">Transmembrane helix</keyword>
<accession>A0ABP6VYH4</accession>
<protein>
    <submittedName>
        <fullName evidence="10">FtsX-like permease family protein</fullName>
    </submittedName>
</protein>
<feature type="transmembrane region" description="Helical" evidence="7">
    <location>
        <begin position="501"/>
        <end position="521"/>
    </location>
</feature>
<dbReference type="Pfam" id="PF02687">
    <property type="entry name" value="FtsX"/>
    <property type="match status" value="2"/>
</dbReference>
<keyword evidence="11" id="KW-1185">Reference proteome</keyword>
<evidence type="ECO:0000259" key="9">
    <source>
        <dbReference type="Pfam" id="PF12704"/>
    </source>
</evidence>
<evidence type="ECO:0000256" key="1">
    <source>
        <dbReference type="ARBA" id="ARBA00004651"/>
    </source>
</evidence>
<dbReference type="RefSeq" id="WP_218233498.1">
    <property type="nucleotide sequence ID" value="NZ_BAABBB010000018.1"/>
</dbReference>
<evidence type="ECO:0000256" key="7">
    <source>
        <dbReference type="SAM" id="Phobius"/>
    </source>
</evidence>
<feature type="transmembrane region" description="Helical" evidence="7">
    <location>
        <begin position="16"/>
        <end position="36"/>
    </location>
</feature>
<keyword evidence="5 7" id="KW-0472">Membrane</keyword>
<dbReference type="InterPro" id="IPR003838">
    <property type="entry name" value="ABC3_permease_C"/>
</dbReference>
<comment type="subcellular location">
    <subcellularLocation>
        <location evidence="1">Cell membrane</location>
        <topology evidence="1">Multi-pass membrane protein</topology>
    </subcellularLocation>
</comment>
<evidence type="ECO:0000259" key="8">
    <source>
        <dbReference type="Pfam" id="PF02687"/>
    </source>
</evidence>
<keyword evidence="3 7" id="KW-0812">Transmembrane</keyword>
<dbReference type="PANTHER" id="PTHR30572">
    <property type="entry name" value="MEMBRANE COMPONENT OF TRANSPORTER-RELATED"/>
    <property type="match status" value="1"/>
</dbReference>
<keyword evidence="2" id="KW-1003">Cell membrane</keyword>
<dbReference type="InterPro" id="IPR050250">
    <property type="entry name" value="Macrolide_Exporter_MacB"/>
</dbReference>
<feature type="transmembrane region" description="Helical" evidence="7">
    <location>
        <begin position="772"/>
        <end position="798"/>
    </location>
</feature>
<comment type="caution">
    <text evidence="10">The sequence shown here is derived from an EMBL/GenBank/DDBJ whole genome shotgun (WGS) entry which is preliminary data.</text>
</comment>
<feature type="transmembrane region" description="Helical" evidence="7">
    <location>
        <begin position="417"/>
        <end position="437"/>
    </location>
</feature>
<evidence type="ECO:0000256" key="6">
    <source>
        <dbReference type="ARBA" id="ARBA00038076"/>
    </source>
</evidence>
<proteinExistence type="inferred from homology"/>
<organism evidence="10 11">
    <name type="scientific">Nocardioides daeguensis</name>
    <dbReference type="NCBI Taxonomy" id="908359"/>
    <lineage>
        <taxon>Bacteria</taxon>
        <taxon>Bacillati</taxon>
        <taxon>Actinomycetota</taxon>
        <taxon>Actinomycetes</taxon>
        <taxon>Propionibacteriales</taxon>
        <taxon>Nocardioidaceae</taxon>
        <taxon>Nocardioides</taxon>
    </lineage>
</organism>
<feature type="transmembrane region" description="Helical" evidence="7">
    <location>
        <begin position="273"/>
        <end position="298"/>
    </location>
</feature>
<evidence type="ECO:0000256" key="5">
    <source>
        <dbReference type="ARBA" id="ARBA00023136"/>
    </source>
</evidence>
<evidence type="ECO:0000313" key="11">
    <source>
        <dbReference type="Proteomes" id="UP001500301"/>
    </source>
</evidence>
<dbReference type="InterPro" id="IPR025857">
    <property type="entry name" value="MacB_PCD"/>
</dbReference>
<name>A0ABP6VYH4_9ACTN</name>
<comment type="similarity">
    <text evidence="6">Belongs to the ABC-4 integral membrane protein family.</text>
</comment>
<evidence type="ECO:0000256" key="4">
    <source>
        <dbReference type="ARBA" id="ARBA00022989"/>
    </source>
</evidence>
<feature type="domain" description="MacB-like periplasmic core" evidence="9">
    <location>
        <begin position="497"/>
        <end position="696"/>
    </location>
</feature>
<evidence type="ECO:0000256" key="3">
    <source>
        <dbReference type="ARBA" id="ARBA00022692"/>
    </source>
</evidence>
<feature type="transmembrane region" description="Helical" evidence="7">
    <location>
        <begin position="443"/>
        <end position="463"/>
    </location>
</feature>
<dbReference type="EMBL" id="BAABBB010000018">
    <property type="protein sequence ID" value="GAA3543552.1"/>
    <property type="molecule type" value="Genomic_DNA"/>
</dbReference>
<feature type="domain" description="MacB-like periplasmic core" evidence="9">
    <location>
        <begin position="21"/>
        <end position="241"/>
    </location>
</feature>
<feature type="transmembrane region" description="Helical" evidence="7">
    <location>
        <begin position="725"/>
        <end position="751"/>
    </location>
</feature>
<sequence length="852" mass="87583">MLRLVLRNLLARKVRLVMSGLSVILGVAFLSGVLVFSNGLSTTFDGIIHGSTPDGVVRTVNSDSFDAGYSGQSDRALSPADLDRLRQLPEVARADGDVAGIGMSLLASDGTLIGGTGAPTLAFNHTDSPNMDGERTLVLKSGAWPERPGEVVLDEAAAEAGDYGLGDDVKLLAPFGTVERTAKLVGTAEFNGGGTAGATLLIFTTQEAQQLFLGGKDAYNQISLTAADGVTQRQLADAAAAVLPDGFEAVTGDEVAAESQDAVGAFLGIINTFLLVFAIIAVIVGGFIIVNTFTILVAQRTRELALLRALGAGRGQVTRSVLVEALALALVATTVGIGLGLLLARGLAAMLRSIGLDIASAALDLTTRAIVVSYVVGIGVTLAAAYLPARRGARVAPVAAMRADAVPERGSLRRRSLVGAVLLTVGAAFAAAGLLGAPGSDAAWIGVGAVIWILTVAAISPVIGKPVLALCRSVFGALFGTTGRLAGENALRDPRRTGATASALMIGLALVSTIGVLAASLNASVDDVVDEQFTADLLVQNSNFLPFSTEIGDRVAEVPGVDVVSRQQWTAARVASGPHPDKTVTVAGSDAEYARIYHPDVVSGRATPAGAQAVLFRSLARDLDLEVGDRLDLSFQGGTTLDLEVAGIVESSETTSEVTVPLDQLAAAGVLRQDSTLSILIDPAADPEKVRDAVDATAASAPIVGVYDKEGFADQIRGQVNQLLYLIYGLLALAIVIAVIGIVNTLGLSVIERTREIGLLRALGMSRAKLRRMVTLESVAIAVLGAVLGMALGLLIGVLLQRSLSDNLTSLGLPLGQLGAFLVVAIVVGVLAAVLPAIRASRLDVLEAIASE</sequence>
<evidence type="ECO:0000313" key="10">
    <source>
        <dbReference type="EMBL" id="GAA3543552.1"/>
    </source>
</evidence>
<feature type="domain" description="ABC3 transporter permease C-terminal" evidence="8">
    <location>
        <begin position="276"/>
        <end position="395"/>
    </location>
</feature>
<evidence type="ECO:0000256" key="2">
    <source>
        <dbReference type="ARBA" id="ARBA00022475"/>
    </source>
</evidence>
<feature type="transmembrane region" description="Helical" evidence="7">
    <location>
        <begin position="321"/>
        <end position="345"/>
    </location>
</feature>
<dbReference type="Proteomes" id="UP001500301">
    <property type="component" value="Unassembled WGS sequence"/>
</dbReference>
<feature type="domain" description="ABC3 transporter permease C-terminal" evidence="8">
    <location>
        <begin position="730"/>
        <end position="844"/>
    </location>
</feature>
<dbReference type="PANTHER" id="PTHR30572:SF4">
    <property type="entry name" value="ABC TRANSPORTER PERMEASE YTRF"/>
    <property type="match status" value="1"/>
</dbReference>
<dbReference type="Pfam" id="PF12704">
    <property type="entry name" value="MacB_PCD"/>
    <property type="match status" value="2"/>
</dbReference>
<gene>
    <name evidence="10" type="ORF">GCM10022263_33360</name>
</gene>
<feature type="transmembrane region" description="Helical" evidence="7">
    <location>
        <begin position="818"/>
        <end position="838"/>
    </location>
</feature>
<feature type="transmembrane region" description="Helical" evidence="7">
    <location>
        <begin position="365"/>
        <end position="387"/>
    </location>
</feature>